<dbReference type="NCBIfam" id="TIGR00266">
    <property type="entry name" value="TIGR00266 family protein"/>
    <property type="match status" value="1"/>
</dbReference>
<dbReference type="KEGG" id="kcm:ABWK59_02835"/>
<dbReference type="Gene3D" id="3.60.160.10">
    <property type="entry name" value="Mitochondrial biogenesis AIM24"/>
    <property type="match status" value="1"/>
</dbReference>
<dbReference type="RefSeq" id="WP_354637672.1">
    <property type="nucleotide sequence ID" value="NZ_CP159872.1"/>
</dbReference>
<dbReference type="PROSITE" id="PS51257">
    <property type="entry name" value="PROKAR_LIPOPROTEIN"/>
    <property type="match status" value="1"/>
</dbReference>
<organism evidence="1">
    <name type="scientific">Kitasatospora camelliae</name>
    <dbReference type="NCBI Taxonomy" id="3156397"/>
    <lineage>
        <taxon>Bacteria</taxon>
        <taxon>Bacillati</taxon>
        <taxon>Actinomycetota</taxon>
        <taxon>Actinomycetes</taxon>
        <taxon>Kitasatosporales</taxon>
        <taxon>Streptomycetaceae</taxon>
        <taxon>Kitasatospora</taxon>
    </lineage>
</organism>
<dbReference type="Pfam" id="PF01987">
    <property type="entry name" value="AIM24"/>
    <property type="match status" value="1"/>
</dbReference>
<dbReference type="AlphaFoldDB" id="A0AAU8JRK6"/>
<gene>
    <name evidence="1" type="ORF">ABWK59_02835</name>
</gene>
<dbReference type="EMBL" id="CP159872">
    <property type="protein sequence ID" value="XCM77939.1"/>
    <property type="molecule type" value="Genomic_DNA"/>
</dbReference>
<accession>A0AAU8JRK6</accession>
<dbReference type="InterPro" id="IPR036983">
    <property type="entry name" value="AIM24_sf"/>
</dbReference>
<protein>
    <submittedName>
        <fullName evidence="1">TIGR00266 family protein</fullName>
    </submittedName>
</protein>
<dbReference type="PANTHER" id="PTHR43657:SF1">
    <property type="entry name" value="ALTERED INHERITANCE OF MITOCHONDRIA PROTEIN 24, MITOCHONDRIAL"/>
    <property type="match status" value="1"/>
</dbReference>
<evidence type="ECO:0000313" key="1">
    <source>
        <dbReference type="EMBL" id="XCM77939.1"/>
    </source>
</evidence>
<dbReference type="InterPro" id="IPR002838">
    <property type="entry name" value="AIM24"/>
</dbReference>
<dbReference type="PANTHER" id="PTHR43657">
    <property type="entry name" value="TRYPTOPHAN RNA-BINDING ATTENUATOR PROTEIN-LIKE PROTEIN"/>
    <property type="match status" value="1"/>
</dbReference>
<proteinExistence type="predicted"/>
<sequence>MRVDTRHQPGFAVARCALDAGESLVGQSGSMYACSQGLEVGAKAEGGVLSGLKRAAFGGSSLFLTRYTASAPGGWVDLVHRLPGDVAAVEVAGSGPSGPLQVTQGNWLGCSAGIEPQTKWAGMQNLLGGKGGFVLRMEGDGTVVVGCYGALDTVVLAGGEKMTVATGQVVAYDATVTLAVRRLVQGRTIGSLKTGQFLVCDFTGPGRLLLQSRNPSALASFIQESVQDKGAEVTDDE</sequence>
<dbReference type="InterPro" id="IPR016031">
    <property type="entry name" value="Trp_RNA-bd_attenuator-like_dom"/>
</dbReference>
<name>A0AAU8JRK6_9ACTN</name>
<dbReference type="SUPFAM" id="SSF51219">
    <property type="entry name" value="TRAP-like"/>
    <property type="match status" value="1"/>
</dbReference>
<reference evidence="1" key="1">
    <citation type="submission" date="2024-06" db="EMBL/GenBank/DDBJ databases">
        <title>The genome sequences of Kitasatospora sp. strain HUAS MG31.</title>
        <authorList>
            <person name="Mo P."/>
        </authorList>
    </citation>
    <scope>NUCLEOTIDE SEQUENCE</scope>
    <source>
        <strain evidence="1">HUAS MG31</strain>
    </source>
</reference>